<comment type="subcellular location">
    <subcellularLocation>
        <location evidence="8">Cytoplasm</location>
    </subcellularLocation>
</comment>
<feature type="binding site" evidence="8">
    <location>
        <position position="39"/>
    </location>
    <ligand>
        <name>L-tyrosine</name>
        <dbReference type="ChEBI" id="CHEBI:58315"/>
    </ligand>
</feature>
<dbReference type="InterPro" id="IPR002307">
    <property type="entry name" value="Tyr-tRNA-ligase"/>
</dbReference>
<dbReference type="InterPro" id="IPR014729">
    <property type="entry name" value="Rossmann-like_a/b/a_fold"/>
</dbReference>
<dbReference type="PRINTS" id="PR01040">
    <property type="entry name" value="TRNASYNTHTYR"/>
</dbReference>
<dbReference type="GO" id="GO:0006437">
    <property type="term" value="P:tyrosyl-tRNA aminoacylation"/>
    <property type="evidence" value="ECO:0007669"/>
    <property type="project" value="UniProtKB-UniRule"/>
</dbReference>
<dbReference type="InterPro" id="IPR036986">
    <property type="entry name" value="S4_RNA-bd_sf"/>
</dbReference>
<accession>A0A370HNE6</accession>
<dbReference type="RefSeq" id="WP_114769767.1">
    <property type="nucleotide sequence ID" value="NZ_QQBB01000003.1"/>
</dbReference>
<dbReference type="EC" id="6.1.1.1" evidence="8"/>
<gene>
    <name evidence="8" type="primary">tyrS</name>
    <name evidence="11" type="ORF">DES45_103319</name>
</gene>
<evidence type="ECO:0000256" key="3">
    <source>
        <dbReference type="ARBA" id="ARBA00022840"/>
    </source>
</evidence>
<dbReference type="PROSITE" id="PS50889">
    <property type="entry name" value="S4"/>
    <property type="match status" value="1"/>
</dbReference>
<comment type="caution">
    <text evidence="11">The sequence shown here is derived from an EMBL/GenBank/DDBJ whole genome shotgun (WGS) entry which is preliminary data.</text>
</comment>
<dbReference type="InterPro" id="IPR024107">
    <property type="entry name" value="Tyr-tRNA-ligase_bac_1"/>
</dbReference>
<feature type="binding site" evidence="8">
    <location>
        <position position="180"/>
    </location>
    <ligand>
        <name>L-tyrosine</name>
        <dbReference type="ChEBI" id="CHEBI:58315"/>
    </ligand>
</feature>
<dbReference type="HAMAP" id="MF_02006">
    <property type="entry name" value="Tyr_tRNA_synth_type1"/>
    <property type="match status" value="1"/>
</dbReference>
<evidence type="ECO:0000256" key="8">
    <source>
        <dbReference type="HAMAP-Rule" id="MF_02006"/>
    </source>
</evidence>
<dbReference type="GO" id="GO:0005524">
    <property type="term" value="F:ATP binding"/>
    <property type="evidence" value="ECO:0007669"/>
    <property type="project" value="UniProtKB-UniRule"/>
</dbReference>
<keyword evidence="2 8" id="KW-0547">Nucleotide-binding</keyword>
<evidence type="ECO:0000313" key="11">
    <source>
        <dbReference type="EMBL" id="RDI60059.1"/>
    </source>
</evidence>
<dbReference type="Gene3D" id="3.40.50.620">
    <property type="entry name" value="HUPs"/>
    <property type="match status" value="1"/>
</dbReference>
<keyword evidence="12" id="KW-1185">Reference proteome</keyword>
<dbReference type="SUPFAM" id="SSF55174">
    <property type="entry name" value="Alpha-L RNA-binding motif"/>
    <property type="match status" value="1"/>
</dbReference>
<keyword evidence="4 9" id="KW-0694">RNA-binding</keyword>
<keyword evidence="8" id="KW-0963">Cytoplasm</keyword>
<comment type="catalytic activity">
    <reaction evidence="7 8">
        <text>tRNA(Tyr) + L-tyrosine + ATP = L-tyrosyl-tRNA(Tyr) + AMP + diphosphate + H(+)</text>
        <dbReference type="Rhea" id="RHEA:10220"/>
        <dbReference type="Rhea" id="RHEA-COMP:9706"/>
        <dbReference type="Rhea" id="RHEA-COMP:9707"/>
        <dbReference type="ChEBI" id="CHEBI:15378"/>
        <dbReference type="ChEBI" id="CHEBI:30616"/>
        <dbReference type="ChEBI" id="CHEBI:33019"/>
        <dbReference type="ChEBI" id="CHEBI:58315"/>
        <dbReference type="ChEBI" id="CHEBI:78442"/>
        <dbReference type="ChEBI" id="CHEBI:78536"/>
        <dbReference type="ChEBI" id="CHEBI:456215"/>
        <dbReference type="EC" id="6.1.1.1"/>
    </reaction>
</comment>
<dbReference type="AlphaFoldDB" id="A0A370HNE6"/>
<dbReference type="InterPro" id="IPR054608">
    <property type="entry name" value="SYY-like_C"/>
</dbReference>
<dbReference type="InterPro" id="IPR002305">
    <property type="entry name" value="aa-tRNA-synth_Ic"/>
</dbReference>
<evidence type="ECO:0000256" key="4">
    <source>
        <dbReference type="ARBA" id="ARBA00022884"/>
    </source>
</evidence>
<evidence type="ECO:0000256" key="9">
    <source>
        <dbReference type="PROSITE-ProRule" id="PRU00182"/>
    </source>
</evidence>
<feature type="short sequence motif" description="'KMSKS' region" evidence="8">
    <location>
        <begin position="236"/>
        <end position="240"/>
    </location>
</feature>
<keyword evidence="6 8" id="KW-0030">Aminoacyl-tRNA synthetase</keyword>
<dbReference type="FunFam" id="1.10.240.10:FF:000001">
    <property type="entry name" value="Tyrosine--tRNA ligase"/>
    <property type="match status" value="1"/>
</dbReference>
<reference evidence="11 12" key="1">
    <citation type="submission" date="2018-07" db="EMBL/GenBank/DDBJ databases">
        <title>Genomic Encyclopedia of Type Strains, Phase IV (KMG-IV): sequencing the most valuable type-strain genomes for metagenomic binning, comparative biology and taxonomic classification.</title>
        <authorList>
            <person name="Goeker M."/>
        </authorList>
    </citation>
    <scope>NUCLEOTIDE SEQUENCE [LARGE SCALE GENOMIC DNA]</scope>
    <source>
        <strain evidence="11 12">DSM 14364</strain>
    </source>
</reference>
<comment type="function">
    <text evidence="8">Catalyzes the attachment of tyrosine to tRNA(Tyr) in a two-step reaction: tyrosine is first activated by ATP to form Tyr-AMP and then transferred to the acceptor end of tRNA(Tyr).</text>
</comment>
<dbReference type="Pfam" id="PF22421">
    <property type="entry name" value="SYY_C-terminal"/>
    <property type="match status" value="1"/>
</dbReference>
<evidence type="ECO:0000313" key="12">
    <source>
        <dbReference type="Proteomes" id="UP000254925"/>
    </source>
</evidence>
<dbReference type="SUPFAM" id="SSF52374">
    <property type="entry name" value="Nucleotidylyl transferase"/>
    <property type="match status" value="1"/>
</dbReference>
<evidence type="ECO:0000256" key="5">
    <source>
        <dbReference type="ARBA" id="ARBA00022917"/>
    </source>
</evidence>
<proteinExistence type="inferred from homology"/>
<feature type="binding site" evidence="8">
    <location>
        <position position="239"/>
    </location>
    <ligand>
        <name>ATP</name>
        <dbReference type="ChEBI" id="CHEBI:30616"/>
    </ligand>
</feature>
<evidence type="ECO:0000256" key="2">
    <source>
        <dbReference type="ARBA" id="ARBA00022741"/>
    </source>
</evidence>
<dbReference type="InterPro" id="IPR024088">
    <property type="entry name" value="Tyr-tRNA-ligase_bac-type"/>
</dbReference>
<dbReference type="CDD" id="cd00165">
    <property type="entry name" value="S4"/>
    <property type="match status" value="1"/>
</dbReference>
<keyword evidence="5 8" id="KW-0648">Protein biosynthesis</keyword>
<feature type="binding site" evidence="8">
    <location>
        <position position="176"/>
    </location>
    <ligand>
        <name>L-tyrosine</name>
        <dbReference type="ChEBI" id="CHEBI:58315"/>
    </ligand>
</feature>
<dbReference type="Gene3D" id="1.10.240.10">
    <property type="entry name" value="Tyrosyl-Transfer RNA Synthetase"/>
    <property type="match status" value="1"/>
</dbReference>
<dbReference type="EMBL" id="QQBB01000003">
    <property type="protein sequence ID" value="RDI60059.1"/>
    <property type="molecule type" value="Genomic_DNA"/>
</dbReference>
<feature type="short sequence motif" description="'HIGH' region" evidence="8">
    <location>
        <begin position="44"/>
        <end position="53"/>
    </location>
</feature>
<dbReference type="Proteomes" id="UP000254925">
    <property type="component" value="Unassembled WGS sequence"/>
</dbReference>
<dbReference type="CDD" id="cd00805">
    <property type="entry name" value="TyrRS_core"/>
    <property type="match status" value="1"/>
</dbReference>
<name>A0A370HNE6_9HYPH</name>
<dbReference type="GO" id="GO:0003723">
    <property type="term" value="F:RNA binding"/>
    <property type="evidence" value="ECO:0007669"/>
    <property type="project" value="UniProtKB-KW"/>
</dbReference>
<feature type="domain" description="Tyrosine--tRNA ligase SYY-like C-terminal" evidence="10">
    <location>
        <begin position="340"/>
        <end position="413"/>
    </location>
</feature>
<dbReference type="GO" id="GO:0004831">
    <property type="term" value="F:tyrosine-tRNA ligase activity"/>
    <property type="evidence" value="ECO:0007669"/>
    <property type="project" value="UniProtKB-UniRule"/>
</dbReference>
<comment type="subunit">
    <text evidence="8">Homodimer.</text>
</comment>
<evidence type="ECO:0000256" key="1">
    <source>
        <dbReference type="ARBA" id="ARBA00022598"/>
    </source>
</evidence>
<dbReference type="Gene3D" id="3.10.290.10">
    <property type="entry name" value="RNA-binding S4 domain"/>
    <property type="match status" value="1"/>
</dbReference>
<comment type="similarity">
    <text evidence="8">Belongs to the class-I aminoacyl-tRNA synthetase family. TyrS type 1 subfamily.</text>
</comment>
<organism evidence="11 12">
    <name type="scientific">Microvirga subterranea</name>
    <dbReference type="NCBI Taxonomy" id="186651"/>
    <lineage>
        <taxon>Bacteria</taxon>
        <taxon>Pseudomonadati</taxon>
        <taxon>Pseudomonadota</taxon>
        <taxon>Alphaproteobacteria</taxon>
        <taxon>Hyphomicrobiales</taxon>
        <taxon>Methylobacteriaceae</taxon>
        <taxon>Microvirga</taxon>
    </lineage>
</organism>
<evidence type="ECO:0000259" key="10">
    <source>
        <dbReference type="Pfam" id="PF22421"/>
    </source>
</evidence>
<keyword evidence="3 8" id="KW-0067">ATP-binding</keyword>
<dbReference type="PANTHER" id="PTHR11766">
    <property type="entry name" value="TYROSYL-TRNA SYNTHETASE"/>
    <property type="match status" value="1"/>
</dbReference>
<dbReference type="PANTHER" id="PTHR11766:SF0">
    <property type="entry name" value="TYROSINE--TRNA LIGASE, MITOCHONDRIAL"/>
    <property type="match status" value="1"/>
</dbReference>
<dbReference type="OrthoDB" id="9804243at2"/>
<keyword evidence="1 8" id="KW-0436">Ligase</keyword>
<dbReference type="Pfam" id="PF00579">
    <property type="entry name" value="tRNA-synt_1b"/>
    <property type="match status" value="1"/>
</dbReference>
<dbReference type="GO" id="GO:0005829">
    <property type="term" value="C:cytosol"/>
    <property type="evidence" value="ECO:0007669"/>
    <property type="project" value="TreeGrafter"/>
</dbReference>
<evidence type="ECO:0000256" key="7">
    <source>
        <dbReference type="ARBA" id="ARBA00048248"/>
    </source>
</evidence>
<sequence length="416" mass="45330">MTTSTSPFLKTLAERGFIHQCTDLAALDERLAGGPVAAYIGFDATADSLHVGSLVQIMALRWLQKSGHKPVVLIGGGTSQIGDPSFRDASRPLLDEAQIARNIEGLKTVFSRYLTFGDGPTDAVMVDNAVWLDPLRYLPFLRDFGTHFTINRMLSFDSVRLRLEREQPLTLLEFNYMVLQAFDFLELSRHQACVLQMGGSDQWGNIVNGIELARRIDGRQLFGLTTPLLTTSVGTKMGKTASGAIWLNPERLSPYAFWQFWRNTEDDDVARFLRLFTELPLDEVQRLGRLQGAELNEAKGILATEVTRLAHGEEAAREAEATAHRTFVEGASPKGLPSIDVPAADLEAGLPVATLLHLAGLSASRSEGRRLIKGGGAKLNGDAVTDEAAVATSADLRDGSLVLTAGRKRYAVVRAA</sequence>
<protein>
    <recommendedName>
        <fullName evidence="8">Tyrosine--tRNA ligase</fullName>
        <ecNumber evidence="8">6.1.1.1</ecNumber>
    </recommendedName>
    <alternativeName>
        <fullName evidence="8">Tyrosyl-tRNA synthetase</fullName>
        <shortName evidence="8">TyrRS</shortName>
    </alternativeName>
</protein>
<evidence type="ECO:0000256" key="6">
    <source>
        <dbReference type="ARBA" id="ARBA00023146"/>
    </source>
</evidence>
<dbReference type="NCBIfam" id="TIGR00234">
    <property type="entry name" value="tyrS"/>
    <property type="match status" value="1"/>
</dbReference>